<keyword evidence="3" id="KW-0808">Transferase</keyword>
<dbReference type="Gene3D" id="3.20.20.70">
    <property type="entry name" value="Aldolase class I"/>
    <property type="match status" value="1"/>
</dbReference>
<dbReference type="Pfam" id="PF08543">
    <property type="entry name" value="Phos_pyr_kin"/>
    <property type="match status" value="1"/>
</dbReference>
<dbReference type="InterPro" id="IPR013749">
    <property type="entry name" value="PM/HMP-P_kinase-1"/>
</dbReference>
<evidence type="ECO:0000313" key="16">
    <source>
        <dbReference type="EMBL" id="TCJ84914.1"/>
    </source>
</evidence>
<comment type="pathway">
    <text evidence="2">Cofactor biosynthesis; thiamine diphosphate biosynthesis; thiamine phosphate from 4-amino-2-methyl-5-diphosphomethylpyrimidine and 4-methyl-5-(2-phosphoethyl)-thiazole: step 1/1.</text>
</comment>
<dbReference type="SUPFAM" id="SSF53613">
    <property type="entry name" value="Ribokinase-like"/>
    <property type="match status" value="1"/>
</dbReference>
<evidence type="ECO:0000259" key="14">
    <source>
        <dbReference type="Pfam" id="PF02581"/>
    </source>
</evidence>
<evidence type="ECO:0000256" key="1">
    <source>
        <dbReference type="ARBA" id="ARBA00001946"/>
    </source>
</evidence>
<reference evidence="16 17" key="1">
    <citation type="submission" date="2019-03" db="EMBL/GenBank/DDBJ databases">
        <title>Genomic Encyclopedia of Type Strains, Phase IV (KMG-IV): sequencing the most valuable type-strain genomes for metagenomic binning, comparative biology and taxonomic classification.</title>
        <authorList>
            <person name="Goeker M."/>
        </authorList>
    </citation>
    <scope>NUCLEOTIDE SEQUENCE [LARGE SCALE GENOMIC DNA]</scope>
    <source>
        <strain evidence="16 17">DSM 24830</strain>
    </source>
</reference>
<evidence type="ECO:0000256" key="3">
    <source>
        <dbReference type="ARBA" id="ARBA00022679"/>
    </source>
</evidence>
<keyword evidence="10" id="KW-0511">Multifunctional enzyme</keyword>
<dbReference type="PANTHER" id="PTHR20858">
    <property type="entry name" value="PHOSPHOMETHYLPYRIMIDINE KINASE"/>
    <property type="match status" value="1"/>
</dbReference>
<evidence type="ECO:0000256" key="9">
    <source>
        <dbReference type="ARBA" id="ARBA00022977"/>
    </source>
</evidence>
<dbReference type="GO" id="GO:0009228">
    <property type="term" value="P:thiamine biosynthetic process"/>
    <property type="evidence" value="ECO:0007669"/>
    <property type="project" value="UniProtKB-KW"/>
</dbReference>
<dbReference type="EMBL" id="SMFQ01000004">
    <property type="protein sequence ID" value="TCJ84914.1"/>
    <property type="molecule type" value="Genomic_DNA"/>
</dbReference>
<organism evidence="16 17">
    <name type="scientific">Cocleimonas flava</name>
    <dbReference type="NCBI Taxonomy" id="634765"/>
    <lineage>
        <taxon>Bacteria</taxon>
        <taxon>Pseudomonadati</taxon>
        <taxon>Pseudomonadota</taxon>
        <taxon>Gammaproteobacteria</taxon>
        <taxon>Thiotrichales</taxon>
        <taxon>Thiotrichaceae</taxon>
        <taxon>Cocleimonas</taxon>
    </lineage>
</organism>
<evidence type="ECO:0000256" key="11">
    <source>
        <dbReference type="ARBA" id="ARBA00047334"/>
    </source>
</evidence>
<evidence type="ECO:0000256" key="12">
    <source>
        <dbReference type="ARBA" id="ARBA00047851"/>
    </source>
</evidence>
<dbReference type="FunFam" id="3.20.20.70:FF:000064">
    <property type="entry name" value="Thiamine-phosphate synthase"/>
    <property type="match status" value="1"/>
</dbReference>
<dbReference type="NCBIfam" id="NF002904">
    <property type="entry name" value="PRK03512.1"/>
    <property type="match status" value="1"/>
</dbReference>
<comment type="catalytic activity">
    <reaction evidence="11">
        <text>4-methyl-5-(2-phosphooxyethyl)-thiazole + 4-amino-2-methyl-5-(diphosphooxymethyl)pyrimidine + H(+) = thiamine phosphate + diphosphate</text>
        <dbReference type="Rhea" id="RHEA:22328"/>
        <dbReference type="ChEBI" id="CHEBI:15378"/>
        <dbReference type="ChEBI" id="CHEBI:33019"/>
        <dbReference type="ChEBI" id="CHEBI:37575"/>
        <dbReference type="ChEBI" id="CHEBI:57841"/>
        <dbReference type="ChEBI" id="CHEBI:58296"/>
        <dbReference type="EC" id="2.5.1.3"/>
    </reaction>
</comment>
<evidence type="ECO:0000256" key="5">
    <source>
        <dbReference type="ARBA" id="ARBA00022741"/>
    </source>
</evidence>
<comment type="cofactor">
    <cofactor evidence="1">
        <name>Mg(2+)</name>
        <dbReference type="ChEBI" id="CHEBI:18420"/>
    </cofactor>
</comment>
<evidence type="ECO:0000256" key="7">
    <source>
        <dbReference type="ARBA" id="ARBA00022840"/>
    </source>
</evidence>
<keyword evidence="7" id="KW-0067">ATP-binding</keyword>
<accession>A0A4R1EY29</accession>
<dbReference type="InterPro" id="IPR013785">
    <property type="entry name" value="Aldolase_TIM"/>
</dbReference>
<gene>
    <name evidence="16" type="ORF">EV695_2877</name>
</gene>
<dbReference type="NCBIfam" id="TIGR00693">
    <property type="entry name" value="thiE"/>
    <property type="match status" value="1"/>
</dbReference>
<keyword evidence="4" id="KW-0479">Metal-binding</keyword>
<dbReference type="GO" id="GO:0008902">
    <property type="term" value="F:hydroxymethylpyrimidine kinase activity"/>
    <property type="evidence" value="ECO:0007669"/>
    <property type="project" value="TreeGrafter"/>
</dbReference>
<keyword evidence="9" id="KW-0784">Thiamine biosynthesis</keyword>
<dbReference type="InterPro" id="IPR022998">
    <property type="entry name" value="ThiamineP_synth_TenI"/>
</dbReference>
<dbReference type="OrthoDB" id="9810880at2"/>
<dbReference type="GO" id="GO:0004789">
    <property type="term" value="F:thiamine-phosphate diphosphorylase activity"/>
    <property type="evidence" value="ECO:0007669"/>
    <property type="project" value="UniProtKB-EC"/>
</dbReference>
<evidence type="ECO:0000256" key="8">
    <source>
        <dbReference type="ARBA" id="ARBA00022842"/>
    </source>
</evidence>
<dbReference type="CDD" id="cd00564">
    <property type="entry name" value="TMP_TenI"/>
    <property type="match status" value="1"/>
</dbReference>
<dbReference type="SUPFAM" id="SSF51391">
    <property type="entry name" value="Thiamin phosphate synthase"/>
    <property type="match status" value="1"/>
</dbReference>
<evidence type="ECO:0000313" key="17">
    <source>
        <dbReference type="Proteomes" id="UP000294887"/>
    </source>
</evidence>
<protein>
    <submittedName>
        <fullName evidence="16">Thiamine-phosphate diphosphorylase</fullName>
    </submittedName>
</protein>
<dbReference type="UniPathway" id="UPA00060">
    <property type="reaction ID" value="UER00138"/>
</dbReference>
<feature type="domain" description="Thiamine phosphate synthase/TenI" evidence="14">
    <location>
        <begin position="337"/>
        <end position="507"/>
    </location>
</feature>
<keyword evidence="5" id="KW-0547">Nucleotide-binding</keyword>
<keyword evidence="6" id="KW-0418">Kinase</keyword>
<dbReference type="Pfam" id="PF02581">
    <property type="entry name" value="TMP-TENI"/>
    <property type="match status" value="1"/>
</dbReference>
<dbReference type="GO" id="GO:0009229">
    <property type="term" value="P:thiamine diphosphate biosynthetic process"/>
    <property type="evidence" value="ECO:0007669"/>
    <property type="project" value="UniProtKB-UniPathway"/>
</dbReference>
<dbReference type="Gene3D" id="3.40.1190.20">
    <property type="match status" value="1"/>
</dbReference>
<dbReference type="RefSeq" id="WP_131906639.1">
    <property type="nucleotide sequence ID" value="NZ_BAAAFU010000006.1"/>
</dbReference>
<name>A0A4R1EY29_9GAMM</name>
<evidence type="ECO:0000259" key="15">
    <source>
        <dbReference type="Pfam" id="PF08543"/>
    </source>
</evidence>
<comment type="caution">
    <text evidence="16">The sequence shown here is derived from an EMBL/GenBank/DDBJ whole genome shotgun (WGS) entry which is preliminary data.</text>
</comment>
<feature type="domain" description="Pyridoxamine kinase/Phosphomethylpyrimidine kinase" evidence="15">
    <location>
        <begin position="12"/>
        <end position="265"/>
    </location>
</feature>
<proteinExistence type="predicted"/>
<dbReference type="PANTHER" id="PTHR20858:SF17">
    <property type="entry name" value="HYDROXYMETHYLPYRIMIDINE_PHOSPHOMETHYLPYRIMIDINE KINASE THI20-RELATED"/>
    <property type="match status" value="1"/>
</dbReference>
<dbReference type="GO" id="GO:0046872">
    <property type="term" value="F:metal ion binding"/>
    <property type="evidence" value="ECO:0007669"/>
    <property type="project" value="UniProtKB-KW"/>
</dbReference>
<dbReference type="AlphaFoldDB" id="A0A4R1EY29"/>
<evidence type="ECO:0000256" key="13">
    <source>
        <dbReference type="ARBA" id="ARBA00047883"/>
    </source>
</evidence>
<evidence type="ECO:0000256" key="4">
    <source>
        <dbReference type="ARBA" id="ARBA00022723"/>
    </source>
</evidence>
<dbReference type="GO" id="GO:0005829">
    <property type="term" value="C:cytosol"/>
    <property type="evidence" value="ECO:0007669"/>
    <property type="project" value="TreeGrafter"/>
</dbReference>
<evidence type="ECO:0000256" key="10">
    <source>
        <dbReference type="ARBA" id="ARBA00023268"/>
    </source>
</evidence>
<keyword evidence="8" id="KW-0460">Magnesium</keyword>
<dbReference type="InterPro" id="IPR004399">
    <property type="entry name" value="HMP/HMP-P_kinase_dom"/>
</dbReference>
<sequence length="527" mass="57264">MSKILLIGGTDPSGAGLQTDWQVAHYLGVNASSVVSAVTSQNSEGVFDQGVLAYSQIKSQLDSIKSEPFTVIKIGMLGNADAVKAVVEFIASNNQLLKSKHRKAFVIADPVLASSSGGALMDEAGKQAFLSDLLPLITLITPNSDELESLTGISISNEQDLATAAQQLITLGAKNVLVKGGHLYNANDTNQSNDLFVSVDGSANIKGEEESFYLSGERWKNRSNVRGTGCSLATAIACQLSLGFPLNDSIVYAKALISNGIRNASLTENNQYKLQFSHYDTHHPFELMDMPKLVKHAEMLSKNFNFACCDAVSDSNSGNIICNKEPNNKLGIYPVVDSLEWLQKLIPLGIKTIQLRIKDQHPDDVEEDIIAAIKLAKKYNVRLFINDYWQLAVKHQAYGIHLGQEDLDDADMASIAQSGCRLGVSTHSYTEVARTLAINPSYIALGPIYETTSKIMPWIPQGVTAVEKWVNLLGKQFPLVAIGGINYQRAAALKQTGIGSVAMISAIIKTENYELATEELLELWEDV</sequence>
<comment type="catalytic activity">
    <reaction evidence="12">
        <text>2-(2-carboxy-4-methylthiazol-5-yl)ethyl phosphate + 4-amino-2-methyl-5-(diphosphooxymethyl)pyrimidine + 2 H(+) = thiamine phosphate + CO2 + diphosphate</text>
        <dbReference type="Rhea" id="RHEA:47848"/>
        <dbReference type="ChEBI" id="CHEBI:15378"/>
        <dbReference type="ChEBI" id="CHEBI:16526"/>
        <dbReference type="ChEBI" id="CHEBI:33019"/>
        <dbReference type="ChEBI" id="CHEBI:37575"/>
        <dbReference type="ChEBI" id="CHEBI:57841"/>
        <dbReference type="ChEBI" id="CHEBI:62890"/>
        <dbReference type="EC" id="2.5.1.3"/>
    </reaction>
</comment>
<dbReference type="CDD" id="cd01169">
    <property type="entry name" value="HMPP_kinase"/>
    <property type="match status" value="1"/>
</dbReference>
<dbReference type="InterPro" id="IPR036206">
    <property type="entry name" value="ThiamineP_synth_sf"/>
</dbReference>
<dbReference type="InterPro" id="IPR034291">
    <property type="entry name" value="TMP_synthase"/>
</dbReference>
<evidence type="ECO:0000256" key="6">
    <source>
        <dbReference type="ARBA" id="ARBA00022777"/>
    </source>
</evidence>
<comment type="catalytic activity">
    <reaction evidence="13">
        <text>2-[(2R,5Z)-2-carboxy-4-methylthiazol-5(2H)-ylidene]ethyl phosphate + 4-amino-2-methyl-5-(diphosphooxymethyl)pyrimidine + 2 H(+) = thiamine phosphate + CO2 + diphosphate</text>
        <dbReference type="Rhea" id="RHEA:47844"/>
        <dbReference type="ChEBI" id="CHEBI:15378"/>
        <dbReference type="ChEBI" id="CHEBI:16526"/>
        <dbReference type="ChEBI" id="CHEBI:33019"/>
        <dbReference type="ChEBI" id="CHEBI:37575"/>
        <dbReference type="ChEBI" id="CHEBI:57841"/>
        <dbReference type="ChEBI" id="CHEBI:62899"/>
        <dbReference type="EC" id="2.5.1.3"/>
    </reaction>
</comment>
<dbReference type="GO" id="GO:0005524">
    <property type="term" value="F:ATP binding"/>
    <property type="evidence" value="ECO:0007669"/>
    <property type="project" value="UniProtKB-KW"/>
</dbReference>
<dbReference type="InterPro" id="IPR029056">
    <property type="entry name" value="Ribokinase-like"/>
</dbReference>
<keyword evidence="17" id="KW-1185">Reference proteome</keyword>
<dbReference type="Proteomes" id="UP000294887">
    <property type="component" value="Unassembled WGS sequence"/>
</dbReference>
<dbReference type="GO" id="GO:0008972">
    <property type="term" value="F:phosphomethylpyrimidine kinase activity"/>
    <property type="evidence" value="ECO:0007669"/>
    <property type="project" value="InterPro"/>
</dbReference>
<evidence type="ECO:0000256" key="2">
    <source>
        <dbReference type="ARBA" id="ARBA00005165"/>
    </source>
</evidence>